<keyword evidence="10" id="KW-0051">Antiviral defense</keyword>
<dbReference type="InterPro" id="IPR022765">
    <property type="entry name" value="Dna2/Cas4_DUF83"/>
</dbReference>
<dbReference type="EMBL" id="VSSQ01001929">
    <property type="protein sequence ID" value="MPM12157.1"/>
    <property type="molecule type" value="Genomic_DNA"/>
</dbReference>
<dbReference type="GO" id="GO:0051536">
    <property type="term" value="F:iron-sulfur cluster binding"/>
    <property type="evidence" value="ECO:0007669"/>
    <property type="project" value="UniProtKB-KW"/>
</dbReference>
<dbReference type="PANTHER" id="PTHR34353:SF2">
    <property type="entry name" value="CRISPR-ASSOCIATED ENDONUCLEASE CAS1 1"/>
    <property type="match status" value="1"/>
</dbReference>
<dbReference type="NCBIfam" id="TIGR00287">
    <property type="entry name" value="cas1"/>
    <property type="match status" value="1"/>
</dbReference>
<comment type="catalytic activity">
    <reaction evidence="13">
        <text>exonucleolytic cleavage in the 5'- to 3'-direction to yield nucleoside 3'-phosphates.</text>
        <dbReference type="EC" id="3.1.12.1"/>
    </reaction>
</comment>
<evidence type="ECO:0000256" key="5">
    <source>
        <dbReference type="ARBA" id="ARBA00022801"/>
    </source>
</evidence>
<dbReference type="InterPro" id="IPR002729">
    <property type="entry name" value="CRISPR-assoc_Cas1"/>
</dbReference>
<protein>
    <recommendedName>
        <fullName evidence="1">5' to 3' exodeoxyribonuclease (nucleoside 3'-phosphate-forming)</fullName>
        <ecNumber evidence="1">3.1.12.1</ecNumber>
    </recommendedName>
</protein>
<keyword evidence="2" id="KW-0540">Nuclease</keyword>
<evidence type="ECO:0000256" key="11">
    <source>
        <dbReference type="ARBA" id="ARBA00023125"/>
    </source>
</evidence>
<dbReference type="AlphaFoldDB" id="A0A644X8A2"/>
<dbReference type="InterPro" id="IPR042211">
    <property type="entry name" value="CRISPR-assoc_Cas1_N"/>
</dbReference>
<sequence length="539" mass="58989">MTSEVAEAKSEPIPISLVCHTVFCPRRAWLEAAGEVVDSFQMESGSSSHKRVDDPAQGRPGQRRAVDIHHRELGLVGKCDLVHSDPDEGVRIVEYKATPVRRTAAVTEPQEVQLALQRMCLESMGVAVHRTGVYFTTHETYVDVPFGLESDLRAIHYIDETRAILASRSAPPPLVNDEKCRFCSHASVCLPDEMNDSHPARSISVADPNAEIVHLLTYGSRAQIRSGRVEVVKGDEHLASLPLERVAGLVIHGNSDVSSALIREMLWRDATIVWCSGSGRVVGWSRSGQSPHGQERVTQYLRSHRGDLALAREFITCKISNQATLLRRNGRLPPDNLKSLRSIQRKTLTAHSGPELFALEGEAAALYFSAFPTMLKGQAGLGFAAEWTGRDGRHATDPLNAALNFAYGLLVSDTIRSIAACGLDPSAGFLHSSSRNKPALALDLMEEFRAPVADSAVITAINNGALTTGMFTSSLGDCRLKESGRKAIVGAYERRIQTVGKHPLFGYQVSWQRTIEVQARMILGVLEGSRSQYQGIRTR</sequence>
<dbReference type="NCBIfam" id="TIGR00372">
    <property type="entry name" value="cas4"/>
    <property type="match status" value="1"/>
</dbReference>
<dbReference type="Pfam" id="PF01930">
    <property type="entry name" value="Cas_Cas4"/>
    <property type="match status" value="1"/>
</dbReference>
<evidence type="ECO:0000256" key="3">
    <source>
        <dbReference type="ARBA" id="ARBA00022723"/>
    </source>
</evidence>
<name>A0A644X8A2_9ZZZZ</name>
<evidence type="ECO:0000256" key="14">
    <source>
        <dbReference type="SAM" id="MobiDB-lite"/>
    </source>
</evidence>
<dbReference type="Pfam" id="PF01867">
    <property type="entry name" value="Cas_Cas1"/>
    <property type="match status" value="1"/>
</dbReference>
<keyword evidence="11" id="KW-0238">DNA-binding</keyword>
<comment type="caution">
    <text evidence="16">The sequence shown here is derived from an EMBL/GenBank/DDBJ whole genome shotgun (WGS) entry which is preliminary data.</text>
</comment>
<proteinExistence type="inferred from homology"/>
<dbReference type="InterPro" id="IPR011604">
    <property type="entry name" value="PDDEXK-like_dom_sf"/>
</dbReference>
<evidence type="ECO:0000256" key="13">
    <source>
        <dbReference type="ARBA" id="ARBA00033996"/>
    </source>
</evidence>
<keyword evidence="5 16" id="KW-0378">Hydrolase</keyword>
<keyword evidence="6" id="KW-0269">Exonuclease</keyword>
<evidence type="ECO:0000256" key="2">
    <source>
        <dbReference type="ARBA" id="ARBA00022722"/>
    </source>
</evidence>
<evidence type="ECO:0000256" key="12">
    <source>
        <dbReference type="ARBA" id="ARBA00023211"/>
    </source>
</evidence>
<evidence type="ECO:0000256" key="4">
    <source>
        <dbReference type="ARBA" id="ARBA00022759"/>
    </source>
</evidence>
<evidence type="ECO:0000259" key="15">
    <source>
        <dbReference type="Pfam" id="PF01930"/>
    </source>
</evidence>
<dbReference type="Gene3D" id="3.100.10.20">
    <property type="entry name" value="CRISPR-associated endonuclease Cas1, N-terminal domain"/>
    <property type="match status" value="1"/>
</dbReference>
<keyword evidence="3" id="KW-0479">Metal-binding</keyword>
<keyword evidence="9" id="KW-0411">Iron-sulfur</keyword>
<evidence type="ECO:0000256" key="7">
    <source>
        <dbReference type="ARBA" id="ARBA00022842"/>
    </source>
</evidence>
<evidence type="ECO:0000256" key="9">
    <source>
        <dbReference type="ARBA" id="ARBA00023014"/>
    </source>
</evidence>
<evidence type="ECO:0000313" key="16">
    <source>
        <dbReference type="EMBL" id="MPM12157.1"/>
    </source>
</evidence>
<dbReference type="HAMAP" id="MF_01470">
    <property type="entry name" value="Cas1"/>
    <property type="match status" value="1"/>
</dbReference>
<dbReference type="GO" id="GO:0004519">
    <property type="term" value="F:endonuclease activity"/>
    <property type="evidence" value="ECO:0007669"/>
    <property type="project" value="UniProtKB-KW"/>
</dbReference>
<keyword evidence="4 16" id="KW-0255">Endonuclease</keyword>
<keyword evidence="7" id="KW-0460">Magnesium</keyword>
<gene>
    <name evidence="16" type="primary">cas1_14</name>
    <name evidence="16" type="ORF">SDC9_58509</name>
</gene>
<keyword evidence="12" id="KW-0464">Manganese</keyword>
<feature type="domain" description="DUF83" evidence="15">
    <location>
        <begin position="16"/>
        <end position="190"/>
    </location>
</feature>
<evidence type="ECO:0000256" key="6">
    <source>
        <dbReference type="ARBA" id="ARBA00022839"/>
    </source>
</evidence>
<dbReference type="GO" id="GO:0003677">
    <property type="term" value="F:DNA binding"/>
    <property type="evidence" value="ECO:0007669"/>
    <property type="project" value="UniProtKB-KW"/>
</dbReference>
<dbReference type="InterPro" id="IPR050646">
    <property type="entry name" value="Cas1"/>
</dbReference>
<dbReference type="Gene3D" id="3.90.320.10">
    <property type="match status" value="1"/>
</dbReference>
<dbReference type="GO" id="GO:0051607">
    <property type="term" value="P:defense response to virus"/>
    <property type="evidence" value="ECO:0007669"/>
    <property type="project" value="UniProtKB-KW"/>
</dbReference>
<dbReference type="InterPro" id="IPR013343">
    <property type="entry name" value="CRISPR-assoc_prot_Cas4"/>
</dbReference>
<dbReference type="InterPro" id="IPR042206">
    <property type="entry name" value="CRISPR-assoc_Cas1_C"/>
</dbReference>
<accession>A0A644X8A2</accession>
<keyword evidence="8" id="KW-0408">Iron</keyword>
<evidence type="ECO:0000256" key="8">
    <source>
        <dbReference type="ARBA" id="ARBA00023004"/>
    </source>
</evidence>
<evidence type="ECO:0000256" key="10">
    <source>
        <dbReference type="ARBA" id="ARBA00023118"/>
    </source>
</evidence>
<dbReference type="CDD" id="cd09634">
    <property type="entry name" value="Cas1_I-II-III"/>
    <property type="match status" value="1"/>
</dbReference>
<dbReference type="Gene3D" id="1.20.120.920">
    <property type="entry name" value="CRISPR-associated endonuclease Cas1, C-terminal domain"/>
    <property type="match status" value="1"/>
</dbReference>
<reference evidence="16" key="1">
    <citation type="submission" date="2019-08" db="EMBL/GenBank/DDBJ databases">
        <authorList>
            <person name="Kucharzyk K."/>
            <person name="Murdoch R.W."/>
            <person name="Higgins S."/>
            <person name="Loffler F."/>
        </authorList>
    </citation>
    <scope>NUCLEOTIDE SEQUENCE</scope>
</reference>
<dbReference type="EC" id="3.1.12.1" evidence="1"/>
<evidence type="ECO:0000256" key="1">
    <source>
        <dbReference type="ARBA" id="ARBA00012768"/>
    </source>
</evidence>
<dbReference type="GO" id="GO:0043571">
    <property type="term" value="P:maintenance of CRISPR repeat elements"/>
    <property type="evidence" value="ECO:0007669"/>
    <property type="project" value="InterPro"/>
</dbReference>
<organism evidence="16">
    <name type="scientific">bioreactor metagenome</name>
    <dbReference type="NCBI Taxonomy" id="1076179"/>
    <lineage>
        <taxon>unclassified sequences</taxon>
        <taxon>metagenomes</taxon>
        <taxon>ecological metagenomes</taxon>
    </lineage>
</organism>
<dbReference type="GO" id="GO:0004527">
    <property type="term" value="F:exonuclease activity"/>
    <property type="evidence" value="ECO:0007669"/>
    <property type="project" value="UniProtKB-KW"/>
</dbReference>
<feature type="region of interest" description="Disordered" evidence="14">
    <location>
        <begin position="41"/>
        <end position="62"/>
    </location>
</feature>
<dbReference type="PANTHER" id="PTHR34353">
    <property type="entry name" value="CRISPR-ASSOCIATED ENDONUCLEASE CAS1 1"/>
    <property type="match status" value="1"/>
</dbReference>
<dbReference type="GO" id="GO:0046872">
    <property type="term" value="F:metal ion binding"/>
    <property type="evidence" value="ECO:0007669"/>
    <property type="project" value="UniProtKB-KW"/>
</dbReference>